<proteinExistence type="predicted"/>
<evidence type="ECO:0000259" key="3">
    <source>
        <dbReference type="PROSITE" id="PS50110"/>
    </source>
</evidence>
<dbReference type="Gene3D" id="3.40.50.2300">
    <property type="match status" value="1"/>
</dbReference>
<comment type="caution">
    <text evidence="4">The sequence shown here is derived from an EMBL/GenBank/DDBJ whole genome shotgun (WGS) entry which is preliminary data.</text>
</comment>
<organism evidence="4 5">
    <name type="scientific">Candidatus Schekmanbacteria bacterium RBG_13_48_7</name>
    <dbReference type="NCBI Taxonomy" id="1817878"/>
    <lineage>
        <taxon>Bacteria</taxon>
        <taxon>Candidatus Schekmaniibacteriota</taxon>
    </lineage>
</organism>
<dbReference type="InterPro" id="IPR011006">
    <property type="entry name" value="CheY-like_superfamily"/>
</dbReference>
<evidence type="ECO:0000256" key="1">
    <source>
        <dbReference type="ARBA" id="ARBA00022553"/>
    </source>
</evidence>
<dbReference type="SUPFAM" id="SSF52172">
    <property type="entry name" value="CheY-like"/>
    <property type="match status" value="1"/>
</dbReference>
<dbReference type="PROSITE" id="PS50110">
    <property type="entry name" value="RESPONSE_REGULATORY"/>
    <property type="match status" value="1"/>
</dbReference>
<keyword evidence="1 2" id="KW-0597">Phosphoprotein</keyword>
<evidence type="ECO:0000256" key="2">
    <source>
        <dbReference type="PROSITE-ProRule" id="PRU00169"/>
    </source>
</evidence>
<dbReference type="AlphaFoldDB" id="A0A1F7S4F2"/>
<dbReference type="InterPro" id="IPR041657">
    <property type="entry name" value="HTH_17"/>
</dbReference>
<feature type="domain" description="Response regulatory" evidence="3">
    <location>
        <begin position="67"/>
        <end position="184"/>
    </location>
</feature>
<dbReference type="Pfam" id="PF12728">
    <property type="entry name" value="HTH_17"/>
    <property type="match status" value="1"/>
</dbReference>
<dbReference type="GO" id="GO:0000160">
    <property type="term" value="P:phosphorelay signal transduction system"/>
    <property type="evidence" value="ECO:0007669"/>
    <property type="project" value="InterPro"/>
</dbReference>
<dbReference type="SMART" id="SM00448">
    <property type="entry name" value="REC"/>
    <property type="match status" value="1"/>
</dbReference>
<evidence type="ECO:0000313" key="5">
    <source>
        <dbReference type="Proteomes" id="UP000179266"/>
    </source>
</evidence>
<dbReference type="Proteomes" id="UP000179266">
    <property type="component" value="Unassembled WGS sequence"/>
</dbReference>
<reference evidence="4 5" key="1">
    <citation type="journal article" date="2016" name="Nat. Commun.">
        <title>Thousands of microbial genomes shed light on interconnected biogeochemical processes in an aquifer system.</title>
        <authorList>
            <person name="Anantharaman K."/>
            <person name="Brown C.T."/>
            <person name="Hug L.A."/>
            <person name="Sharon I."/>
            <person name="Castelle C.J."/>
            <person name="Probst A.J."/>
            <person name="Thomas B.C."/>
            <person name="Singh A."/>
            <person name="Wilkins M.J."/>
            <person name="Karaoz U."/>
            <person name="Brodie E.L."/>
            <person name="Williams K.H."/>
            <person name="Hubbard S.S."/>
            <person name="Banfield J.F."/>
        </authorList>
    </citation>
    <scope>NUCLEOTIDE SEQUENCE [LARGE SCALE GENOMIC DNA]</scope>
</reference>
<dbReference type="PANTHER" id="PTHR44591:SF3">
    <property type="entry name" value="RESPONSE REGULATORY DOMAIN-CONTAINING PROTEIN"/>
    <property type="match status" value="1"/>
</dbReference>
<dbReference type="EMBL" id="MGDD01000044">
    <property type="protein sequence ID" value="OGL48154.1"/>
    <property type="molecule type" value="Genomic_DNA"/>
</dbReference>
<dbReference type="Pfam" id="PF00072">
    <property type="entry name" value="Response_reg"/>
    <property type="match status" value="1"/>
</dbReference>
<gene>
    <name evidence="4" type="ORF">A2161_12855</name>
</gene>
<name>A0A1F7S4F2_9BACT</name>
<accession>A0A1F7S4F2</accession>
<protein>
    <recommendedName>
        <fullName evidence="3">Response regulatory domain-containing protein</fullName>
    </recommendedName>
</protein>
<evidence type="ECO:0000313" key="4">
    <source>
        <dbReference type="EMBL" id="OGL48154.1"/>
    </source>
</evidence>
<dbReference type="PANTHER" id="PTHR44591">
    <property type="entry name" value="STRESS RESPONSE REGULATOR PROTEIN 1"/>
    <property type="match status" value="1"/>
</dbReference>
<sequence length="200" mass="22397">MSYSTGQVGKICNVTQATVWNWIQGKKLRAYQTPGGRFMIRGDVLLQFLKKHNMPIPQDFDIATEKRILVVDDDKSIIDLIVRTFSLDGSEYALETAMDGYEAGTKIAVFKPDVVILDIKMPELDGFQACEKIKTNHFTSGIKVIAITGLDDSSVERIKECGADACFKKPLDLNELKKMVDFFLNPDIVIEEEIISEITG</sequence>
<feature type="modified residue" description="4-aspartylphosphate" evidence="2">
    <location>
        <position position="118"/>
    </location>
</feature>
<dbReference type="InterPro" id="IPR050595">
    <property type="entry name" value="Bact_response_regulator"/>
</dbReference>
<dbReference type="InterPro" id="IPR001789">
    <property type="entry name" value="Sig_transdc_resp-reg_receiver"/>
</dbReference>